<dbReference type="CDD" id="cd14688">
    <property type="entry name" value="bZIP_YAP"/>
    <property type="match status" value="1"/>
</dbReference>
<evidence type="ECO:0000313" key="2">
    <source>
        <dbReference type="EMBL" id="KAF2241081.1"/>
    </source>
</evidence>
<dbReference type="PANTHER" id="PTHR42070">
    <property type="entry name" value="FILAMENT ASSOCIATED PROTEIN, PUTATIVE (AFU_ORTHOLOGUE AFUA_8G06630)-RELATED"/>
    <property type="match status" value="1"/>
</dbReference>
<evidence type="ECO:0008006" key="4">
    <source>
        <dbReference type="Google" id="ProtNLM"/>
    </source>
</evidence>
<dbReference type="EMBL" id="ML987214">
    <property type="protein sequence ID" value="KAF2241081.1"/>
    <property type="molecule type" value="Genomic_DNA"/>
</dbReference>
<protein>
    <recommendedName>
        <fullName evidence="4">BZIP domain-containing protein</fullName>
    </recommendedName>
</protein>
<feature type="compositionally biased region" description="Polar residues" evidence="1">
    <location>
        <begin position="1"/>
        <end position="10"/>
    </location>
</feature>
<sequence length="277" mass="30429">MSDSKASKAQNLARIRDNQRRSRARRKEYLQELEAKLRGCEQMGIEASAEIQIAARKVLEENRKLRLLLHERGISEAEIVTAMGCPSHQPYEHVSAAPALSAMLERRIACNGPSYVDSPISTASSISKMGHNTPAGPPLCIPVQRTTALSSNDSPSPHSIVSSMDTPPDFQGTPFYGVSMTPAPEIKTEDNAPYIPYDQPFTNSWTYANDVQYVADPTSYYNKSSCVDAANIIRTMRSDVGPELEVDLGCRAPGQDCYVNNAVVFNIMDKYGNPRGV</sequence>
<dbReference type="RefSeq" id="XP_033676085.1">
    <property type="nucleotide sequence ID" value="XM_033834232.1"/>
</dbReference>
<feature type="region of interest" description="Disordered" evidence="1">
    <location>
        <begin position="1"/>
        <end position="25"/>
    </location>
</feature>
<reference evidence="2" key="1">
    <citation type="journal article" date="2020" name="Stud. Mycol.">
        <title>101 Dothideomycetes genomes: a test case for predicting lifestyles and emergence of pathogens.</title>
        <authorList>
            <person name="Haridas S."/>
            <person name="Albert R."/>
            <person name="Binder M."/>
            <person name="Bloem J."/>
            <person name="Labutti K."/>
            <person name="Salamov A."/>
            <person name="Andreopoulos B."/>
            <person name="Baker S."/>
            <person name="Barry K."/>
            <person name="Bills G."/>
            <person name="Bluhm B."/>
            <person name="Cannon C."/>
            <person name="Castanera R."/>
            <person name="Culley D."/>
            <person name="Daum C."/>
            <person name="Ezra D."/>
            <person name="Gonzalez J."/>
            <person name="Henrissat B."/>
            <person name="Kuo A."/>
            <person name="Liang C."/>
            <person name="Lipzen A."/>
            <person name="Lutzoni F."/>
            <person name="Magnuson J."/>
            <person name="Mondo S."/>
            <person name="Nolan M."/>
            <person name="Ohm R."/>
            <person name="Pangilinan J."/>
            <person name="Park H.-J."/>
            <person name="Ramirez L."/>
            <person name="Alfaro M."/>
            <person name="Sun H."/>
            <person name="Tritt A."/>
            <person name="Yoshinaga Y."/>
            <person name="Zwiers L.-H."/>
            <person name="Turgeon B."/>
            <person name="Goodwin S."/>
            <person name="Spatafora J."/>
            <person name="Crous P."/>
            <person name="Grigoriev I."/>
        </authorList>
    </citation>
    <scope>NUCLEOTIDE SEQUENCE</scope>
    <source>
        <strain evidence="2">CBS 122368</strain>
    </source>
</reference>
<accession>A0A6A6HSU6</accession>
<evidence type="ECO:0000313" key="3">
    <source>
        <dbReference type="Proteomes" id="UP000800094"/>
    </source>
</evidence>
<proteinExistence type="predicted"/>
<evidence type="ECO:0000256" key="1">
    <source>
        <dbReference type="SAM" id="MobiDB-lite"/>
    </source>
</evidence>
<dbReference type="GeneID" id="54587562"/>
<dbReference type="PANTHER" id="PTHR42070:SF1">
    <property type="entry name" value="FILAMENT ASSOCIATED PROTEIN, PUTATIVE (AFU_ORTHOLOGUE AFUA_8G06630)-RELATED"/>
    <property type="match status" value="1"/>
</dbReference>
<organism evidence="2 3">
    <name type="scientific">Trematosphaeria pertusa</name>
    <dbReference type="NCBI Taxonomy" id="390896"/>
    <lineage>
        <taxon>Eukaryota</taxon>
        <taxon>Fungi</taxon>
        <taxon>Dikarya</taxon>
        <taxon>Ascomycota</taxon>
        <taxon>Pezizomycotina</taxon>
        <taxon>Dothideomycetes</taxon>
        <taxon>Pleosporomycetidae</taxon>
        <taxon>Pleosporales</taxon>
        <taxon>Massarineae</taxon>
        <taxon>Trematosphaeriaceae</taxon>
        <taxon>Trematosphaeria</taxon>
    </lineage>
</organism>
<dbReference type="AlphaFoldDB" id="A0A6A6HSU6"/>
<keyword evidence="3" id="KW-1185">Reference proteome</keyword>
<dbReference type="Proteomes" id="UP000800094">
    <property type="component" value="Unassembled WGS sequence"/>
</dbReference>
<gene>
    <name evidence="2" type="ORF">BU26DRAFT_572305</name>
</gene>
<name>A0A6A6HSU6_9PLEO</name>
<dbReference type="OrthoDB" id="4505928at2759"/>